<dbReference type="InterPro" id="IPR023323">
    <property type="entry name" value="Tex-like_dom_sf"/>
</dbReference>
<keyword evidence="3" id="KW-1185">Reference proteome</keyword>
<dbReference type="InterPro" id="IPR044146">
    <property type="entry name" value="S1_Tex"/>
</dbReference>
<dbReference type="Gene3D" id="2.40.50.140">
    <property type="entry name" value="Nucleic acid-binding proteins"/>
    <property type="match status" value="1"/>
</dbReference>
<dbReference type="GO" id="GO:0005737">
    <property type="term" value="C:cytoplasm"/>
    <property type="evidence" value="ECO:0007669"/>
    <property type="project" value="UniProtKB-ARBA"/>
</dbReference>
<dbReference type="SUPFAM" id="SSF47781">
    <property type="entry name" value="RuvA domain 2-like"/>
    <property type="match status" value="2"/>
</dbReference>
<dbReference type="Pfam" id="PF17674">
    <property type="entry name" value="HHH_9"/>
    <property type="match status" value="1"/>
</dbReference>
<reference evidence="2 3" key="1">
    <citation type="submission" date="2017-07" db="EMBL/GenBank/DDBJ databases">
        <title>The genome sequence of Paludifilum halophilum highlights mechanisms for microbial adaptation to high salt environemnts.</title>
        <authorList>
            <person name="Belbahri L."/>
        </authorList>
    </citation>
    <scope>NUCLEOTIDE SEQUENCE [LARGE SCALE GENOMIC DNA]</scope>
    <source>
        <strain evidence="2 3">DSM 102817</strain>
    </source>
</reference>
<dbReference type="InterPro" id="IPR055179">
    <property type="entry name" value="Tex-like_central_region"/>
</dbReference>
<dbReference type="InterPro" id="IPR003029">
    <property type="entry name" value="S1_domain"/>
</dbReference>
<protein>
    <submittedName>
        <fullName evidence="2">RNA-binding transcriptional accessory protein</fullName>
    </submittedName>
</protein>
<dbReference type="InterPro" id="IPR012340">
    <property type="entry name" value="NA-bd_OB-fold"/>
</dbReference>
<sequence>MMESGTLGNTEAFMEELERYRVIAEELGLTAQQVQTSVELMAEGNTIPFIARYRKERTKELDEEQLRAIEERNQYMVQLDQRKEEVLRLIDEQGKLTEELRQKIDAATKLQTVEDLYRPYRPKRKTRASKARERGLAPLAEKMLQVTDEAPVEEEAPGYIDQEKGVETPEAAIAGAMDILAEELADDPDIRKWIREYYWNRGGLVSEAKNPEERSVYEMYYDRREPVQKMPAHRILAVNRGEREEVLKLSIEVEDEEPVIQKLESWFPKPPHRYLKEAAADSYKRLIAPSVERELRSAMTEKAEEQAIHIFAENLRKLLLQPPIRGKRVLGLDPAYRTGCKLAVVDDTGKMNEVGVIYPTPPQNKVQEAKQVVKRLVEAYAIEVIAIGNGTASRETESFVADFIRESDRDLFYVMVNEAGASVYSASKLAREEFPDLDAAQRSAVSIARRLQDPLAELVKIEPKAVGVGQYQHDVSQKRLTESLSTVVESAVNHVGVDVNTASVSLLQYVSGVNAAVAKNIIKKREELGRFTDRQELKGVPRLGAKTFEQCIGFLRIVEGQNALDKTPIHPESYAVVTALLAELDCPPEAIGTPDFNERLRQVKVEEMAEKLECGVPTLRDIIDALLRPGRDPREELPAPILRSDVLQLEDLKEGMELKGTVRNVVDFGAFVDIGLKNDGLVHISKMSERFVRHPMDVVGVGDVVDVWVLSVDHERERVSLSMVPGKV</sequence>
<dbReference type="FunFam" id="1.10.10.650:FF:000001">
    <property type="entry name" value="S1 RNA-binding domain 1"/>
    <property type="match status" value="1"/>
</dbReference>
<dbReference type="InterPro" id="IPR023319">
    <property type="entry name" value="Tex-like_HTH_dom_sf"/>
</dbReference>
<organism evidence="2 3">
    <name type="scientific">Paludifilum halophilum</name>
    <dbReference type="NCBI Taxonomy" id="1642702"/>
    <lineage>
        <taxon>Bacteria</taxon>
        <taxon>Bacillati</taxon>
        <taxon>Bacillota</taxon>
        <taxon>Bacilli</taxon>
        <taxon>Bacillales</taxon>
        <taxon>Thermoactinomycetaceae</taxon>
        <taxon>Paludifilum</taxon>
    </lineage>
</organism>
<evidence type="ECO:0000259" key="1">
    <source>
        <dbReference type="PROSITE" id="PS50126"/>
    </source>
</evidence>
<gene>
    <name evidence="2" type="ORF">CHM34_14485</name>
</gene>
<accession>A0A235B4G0</accession>
<dbReference type="SMART" id="SM00732">
    <property type="entry name" value="YqgFc"/>
    <property type="match status" value="1"/>
</dbReference>
<dbReference type="InterPro" id="IPR032639">
    <property type="entry name" value="Tex_YqgF"/>
</dbReference>
<evidence type="ECO:0000313" key="3">
    <source>
        <dbReference type="Proteomes" id="UP000215459"/>
    </source>
</evidence>
<dbReference type="Gene3D" id="3.30.420.140">
    <property type="entry name" value="YqgF/RNase H-like domain"/>
    <property type="match status" value="1"/>
</dbReference>
<dbReference type="AlphaFoldDB" id="A0A235B4G0"/>
<dbReference type="Pfam" id="PF22706">
    <property type="entry name" value="Tex_central_region"/>
    <property type="match status" value="1"/>
</dbReference>
<dbReference type="PROSITE" id="PS50126">
    <property type="entry name" value="S1"/>
    <property type="match status" value="1"/>
</dbReference>
<feature type="domain" description="S1 motif" evidence="1">
    <location>
        <begin position="655"/>
        <end position="724"/>
    </location>
</feature>
<dbReference type="Gene3D" id="1.10.10.650">
    <property type="entry name" value="RuvA domain 2-like"/>
    <property type="match status" value="1"/>
</dbReference>
<dbReference type="GO" id="GO:0003735">
    <property type="term" value="F:structural constituent of ribosome"/>
    <property type="evidence" value="ECO:0007669"/>
    <property type="project" value="TreeGrafter"/>
</dbReference>
<dbReference type="Pfam" id="PF09371">
    <property type="entry name" value="Tex_N"/>
    <property type="match status" value="1"/>
</dbReference>
<dbReference type="SUPFAM" id="SSF158832">
    <property type="entry name" value="Tex N-terminal region-like"/>
    <property type="match status" value="1"/>
</dbReference>
<evidence type="ECO:0000313" key="2">
    <source>
        <dbReference type="EMBL" id="OYD06849.1"/>
    </source>
</evidence>
<dbReference type="InterPro" id="IPR041692">
    <property type="entry name" value="HHH_9"/>
</dbReference>
<dbReference type="GO" id="GO:0003729">
    <property type="term" value="F:mRNA binding"/>
    <property type="evidence" value="ECO:0007669"/>
    <property type="project" value="UniProtKB-ARBA"/>
</dbReference>
<dbReference type="Pfam" id="PF00575">
    <property type="entry name" value="S1"/>
    <property type="match status" value="1"/>
</dbReference>
<comment type="caution">
    <text evidence="2">The sequence shown here is derived from an EMBL/GenBank/DDBJ whole genome shotgun (WGS) entry which is preliminary data.</text>
</comment>
<dbReference type="Pfam" id="PF16921">
    <property type="entry name" value="Tex_YqgF"/>
    <property type="match status" value="1"/>
</dbReference>
<dbReference type="InterPro" id="IPR010994">
    <property type="entry name" value="RuvA_2-like"/>
</dbReference>
<dbReference type="InterPro" id="IPR018974">
    <property type="entry name" value="Tex-like_N"/>
</dbReference>
<dbReference type="Gene3D" id="1.10.3500.10">
    <property type="entry name" value="Tex N-terminal region-like"/>
    <property type="match status" value="1"/>
</dbReference>
<dbReference type="InterPro" id="IPR050437">
    <property type="entry name" value="Ribos_protein_bS1-like"/>
</dbReference>
<dbReference type="FunFam" id="3.30.420.140:FF:000001">
    <property type="entry name" value="RNA-binding transcriptional accessory protein"/>
    <property type="match status" value="1"/>
</dbReference>
<name>A0A235B4G0_9BACL</name>
<dbReference type="GO" id="GO:0006139">
    <property type="term" value="P:nucleobase-containing compound metabolic process"/>
    <property type="evidence" value="ECO:0007669"/>
    <property type="project" value="InterPro"/>
</dbReference>
<dbReference type="SMART" id="SM00316">
    <property type="entry name" value="S1"/>
    <property type="match status" value="1"/>
</dbReference>
<dbReference type="FunFam" id="2.40.50.140:FF:000051">
    <property type="entry name" value="RNA-binding transcriptional accessory protein"/>
    <property type="match status" value="1"/>
</dbReference>
<dbReference type="FunFam" id="1.10.150.310:FF:000001">
    <property type="entry name" value="RNA-binding transcriptional accessory protein"/>
    <property type="match status" value="1"/>
</dbReference>
<dbReference type="SUPFAM" id="SSF50249">
    <property type="entry name" value="Nucleic acid-binding proteins"/>
    <property type="match status" value="1"/>
</dbReference>
<dbReference type="InterPro" id="IPR037027">
    <property type="entry name" value="YqgF/RNaseH-like_dom_sf"/>
</dbReference>
<dbReference type="EMBL" id="NOWF01000009">
    <property type="protein sequence ID" value="OYD06849.1"/>
    <property type="molecule type" value="Genomic_DNA"/>
</dbReference>
<dbReference type="GO" id="GO:0006412">
    <property type="term" value="P:translation"/>
    <property type="evidence" value="ECO:0007669"/>
    <property type="project" value="TreeGrafter"/>
</dbReference>
<dbReference type="SUPFAM" id="SSF53098">
    <property type="entry name" value="Ribonuclease H-like"/>
    <property type="match status" value="1"/>
</dbReference>
<dbReference type="Proteomes" id="UP000215459">
    <property type="component" value="Unassembled WGS sequence"/>
</dbReference>
<dbReference type="Pfam" id="PF12836">
    <property type="entry name" value="HHH_3"/>
    <property type="match status" value="1"/>
</dbReference>
<dbReference type="PANTHER" id="PTHR10724:SF10">
    <property type="entry name" value="S1 RNA-BINDING DOMAIN-CONTAINING PROTEIN 1"/>
    <property type="match status" value="1"/>
</dbReference>
<dbReference type="CDD" id="cd05685">
    <property type="entry name" value="S1_Tex"/>
    <property type="match status" value="1"/>
</dbReference>
<dbReference type="PANTHER" id="PTHR10724">
    <property type="entry name" value="30S RIBOSOMAL PROTEIN S1"/>
    <property type="match status" value="1"/>
</dbReference>
<dbReference type="OrthoDB" id="9804714at2"/>
<proteinExistence type="predicted"/>
<dbReference type="Gene3D" id="1.10.150.310">
    <property type="entry name" value="Tex RuvX-like domain-like"/>
    <property type="match status" value="1"/>
</dbReference>
<dbReference type="InterPro" id="IPR012337">
    <property type="entry name" value="RNaseH-like_sf"/>
</dbReference>
<dbReference type="InterPro" id="IPR006641">
    <property type="entry name" value="YqgF/RNaseH-like_dom"/>
</dbReference>